<keyword evidence="3 8" id="KW-0378">Hydrolase</keyword>
<keyword evidence="2" id="KW-0732">Signal</keyword>
<comment type="caution">
    <text evidence="10">The sequence shown here is derived from an EMBL/GenBank/DDBJ whole genome shotgun (WGS) entry which is preliminary data.</text>
</comment>
<evidence type="ECO:0000256" key="5">
    <source>
        <dbReference type="ARBA" id="ARBA00023145"/>
    </source>
</evidence>
<name>A0ABD1ZX15_VESSQ</name>
<dbReference type="FunFam" id="2.40.10.10:FF:000068">
    <property type="entry name" value="transmembrane protease serine 2"/>
    <property type="match status" value="1"/>
</dbReference>
<dbReference type="PROSITE" id="PS50240">
    <property type="entry name" value="TRYPSIN_DOM"/>
    <property type="match status" value="2"/>
</dbReference>
<feature type="domain" description="Peptidase S1" evidence="9">
    <location>
        <begin position="72"/>
        <end position="292"/>
    </location>
</feature>
<dbReference type="InterPro" id="IPR033116">
    <property type="entry name" value="TRYPSIN_SER"/>
</dbReference>
<evidence type="ECO:0000256" key="3">
    <source>
        <dbReference type="ARBA" id="ARBA00022801"/>
    </source>
</evidence>
<dbReference type="EMBL" id="JAUDFV010000164">
    <property type="protein sequence ID" value="KAL2712904.1"/>
    <property type="molecule type" value="Genomic_DNA"/>
</dbReference>
<evidence type="ECO:0000313" key="10">
    <source>
        <dbReference type="EMBL" id="KAL2712904.1"/>
    </source>
</evidence>
<proteinExistence type="inferred from homology"/>
<dbReference type="GO" id="GO:0006508">
    <property type="term" value="P:proteolysis"/>
    <property type="evidence" value="ECO:0007669"/>
    <property type="project" value="UniProtKB-KW"/>
</dbReference>
<keyword evidence="4 8" id="KW-0720">Serine protease</keyword>
<dbReference type="GO" id="GO:0008236">
    <property type="term" value="F:serine-type peptidase activity"/>
    <property type="evidence" value="ECO:0007669"/>
    <property type="project" value="UniProtKB-KW"/>
</dbReference>
<dbReference type="PANTHER" id="PTHR24276">
    <property type="entry name" value="POLYSERASE-RELATED"/>
    <property type="match status" value="1"/>
</dbReference>
<keyword evidence="5" id="KW-0865">Zymogen</keyword>
<dbReference type="Pfam" id="PF00089">
    <property type="entry name" value="Trypsin"/>
    <property type="match status" value="2"/>
</dbReference>
<keyword evidence="11" id="KW-1185">Reference proteome</keyword>
<keyword evidence="6" id="KW-1015">Disulfide bond</keyword>
<gene>
    <name evidence="10" type="ORF">V1478_017495</name>
</gene>
<comment type="similarity">
    <text evidence="7">Belongs to the peptidase S1 family. CLIP subfamily.</text>
</comment>
<dbReference type="InterPro" id="IPR001314">
    <property type="entry name" value="Peptidase_S1A"/>
</dbReference>
<dbReference type="Proteomes" id="UP001607302">
    <property type="component" value="Unassembled WGS sequence"/>
</dbReference>
<dbReference type="Gene3D" id="2.40.10.10">
    <property type="entry name" value="Trypsin-like serine proteases"/>
    <property type="match status" value="2"/>
</dbReference>
<sequence>MQGGRSNVQSENPPRIELVSPFTTDLWHPRPFPFIEVTPSQPNSGKDLHFLPFKLHQQRYYLNHPPLLDHRIVGGKSVDILDHPHQASLLFQYEHLCSASVISEKWVITAAHCMIFASHYYLVSVGSNATKSGIRYGIDRVLSHPMFDYSTLDYDISLIEVEGKIYFSNEVKPIKLTFSEPTYGFMNVTGWGKLEESGGDPYSLQGVNVPIISRTNCQAAYRDIANITEHMICAGMEEGGRDACQGDSGGPLSANGTLYGIVSWGHGCARPNYPGVYTNIASLRLWVLKITVFVLGEAKKVSIKDYPYHVSVQKSGKHICSGALIYESWILTAASCVFNSKTSDVKIRVRSESLVKNGDDLDVSNIVIHNQFDKYVNVNNIALIRLKTPVMFGQKLQPIGLPKNMDYFIKDNTTSFVTGWQRKSKMSIEPELSVISVMIVNQKRCASLMPSYNPLSEKMLCAGNMTKGVETCQGDLGAPLMVDQMLIGILSYGLGCETMLHPGVYTRISNYLEWIASNSGIRY</sequence>
<reference evidence="10 11" key="1">
    <citation type="journal article" date="2024" name="Ann. Entomol. Soc. Am.">
        <title>Genomic analyses of the southern and eastern yellowjacket wasps (Hymenoptera: Vespidae) reveal evolutionary signatures of social life.</title>
        <authorList>
            <person name="Catto M.A."/>
            <person name="Caine P.B."/>
            <person name="Orr S.E."/>
            <person name="Hunt B.G."/>
            <person name="Goodisman M.A.D."/>
        </authorList>
    </citation>
    <scope>NUCLEOTIDE SEQUENCE [LARGE SCALE GENOMIC DNA]</scope>
    <source>
        <strain evidence="10">233</strain>
        <tissue evidence="10">Head and thorax</tissue>
    </source>
</reference>
<dbReference type="InterPro" id="IPR009003">
    <property type="entry name" value="Peptidase_S1_PA"/>
</dbReference>
<evidence type="ECO:0000256" key="4">
    <source>
        <dbReference type="ARBA" id="ARBA00022825"/>
    </source>
</evidence>
<accession>A0ABD1ZX15</accession>
<evidence type="ECO:0000256" key="2">
    <source>
        <dbReference type="ARBA" id="ARBA00022729"/>
    </source>
</evidence>
<dbReference type="InterPro" id="IPR043504">
    <property type="entry name" value="Peptidase_S1_PA_chymotrypsin"/>
</dbReference>
<dbReference type="FunFam" id="2.40.10.10:FF:000077">
    <property type="entry name" value="Predicted protein"/>
    <property type="match status" value="1"/>
</dbReference>
<dbReference type="AlphaFoldDB" id="A0ABD1ZX15"/>
<dbReference type="PROSITE" id="PS00135">
    <property type="entry name" value="TRYPSIN_SER"/>
    <property type="match status" value="1"/>
</dbReference>
<dbReference type="SUPFAM" id="SSF50494">
    <property type="entry name" value="Trypsin-like serine proteases"/>
    <property type="match status" value="2"/>
</dbReference>
<dbReference type="InterPro" id="IPR001254">
    <property type="entry name" value="Trypsin_dom"/>
</dbReference>
<protein>
    <submittedName>
        <fullName evidence="10">Serine protease 53-like</fullName>
    </submittedName>
</protein>
<dbReference type="FunFam" id="2.40.10.10:FF:000002">
    <property type="entry name" value="Transmembrane protease serine"/>
    <property type="match status" value="1"/>
</dbReference>
<evidence type="ECO:0000259" key="9">
    <source>
        <dbReference type="PROSITE" id="PS50240"/>
    </source>
</evidence>
<evidence type="ECO:0000313" key="11">
    <source>
        <dbReference type="Proteomes" id="UP001607302"/>
    </source>
</evidence>
<evidence type="ECO:0000256" key="1">
    <source>
        <dbReference type="ARBA" id="ARBA00022670"/>
    </source>
</evidence>
<evidence type="ECO:0000256" key="7">
    <source>
        <dbReference type="ARBA" id="ARBA00024195"/>
    </source>
</evidence>
<dbReference type="InterPro" id="IPR018114">
    <property type="entry name" value="TRYPSIN_HIS"/>
</dbReference>
<dbReference type="CDD" id="cd00190">
    <property type="entry name" value="Tryp_SPc"/>
    <property type="match status" value="2"/>
</dbReference>
<dbReference type="PANTHER" id="PTHR24276:SF91">
    <property type="entry name" value="AT26814P-RELATED"/>
    <property type="match status" value="1"/>
</dbReference>
<dbReference type="PROSITE" id="PS00134">
    <property type="entry name" value="TRYPSIN_HIS"/>
    <property type="match status" value="1"/>
</dbReference>
<evidence type="ECO:0000256" key="8">
    <source>
        <dbReference type="RuleBase" id="RU363034"/>
    </source>
</evidence>
<dbReference type="PRINTS" id="PR00722">
    <property type="entry name" value="CHYMOTRYPSIN"/>
</dbReference>
<feature type="domain" description="Peptidase S1" evidence="9">
    <location>
        <begin position="294"/>
        <end position="520"/>
    </location>
</feature>
<dbReference type="SMART" id="SM00020">
    <property type="entry name" value="Tryp_SPc"/>
    <property type="match status" value="2"/>
</dbReference>
<organism evidence="10 11">
    <name type="scientific">Vespula squamosa</name>
    <name type="common">Southern yellow jacket</name>
    <name type="synonym">Wasp</name>
    <dbReference type="NCBI Taxonomy" id="30214"/>
    <lineage>
        <taxon>Eukaryota</taxon>
        <taxon>Metazoa</taxon>
        <taxon>Ecdysozoa</taxon>
        <taxon>Arthropoda</taxon>
        <taxon>Hexapoda</taxon>
        <taxon>Insecta</taxon>
        <taxon>Pterygota</taxon>
        <taxon>Neoptera</taxon>
        <taxon>Endopterygota</taxon>
        <taxon>Hymenoptera</taxon>
        <taxon>Apocrita</taxon>
        <taxon>Aculeata</taxon>
        <taxon>Vespoidea</taxon>
        <taxon>Vespidae</taxon>
        <taxon>Vespinae</taxon>
        <taxon>Vespula</taxon>
    </lineage>
</organism>
<keyword evidence="1 8" id="KW-0645">Protease</keyword>
<dbReference type="InterPro" id="IPR050430">
    <property type="entry name" value="Peptidase_S1"/>
</dbReference>
<evidence type="ECO:0000256" key="6">
    <source>
        <dbReference type="ARBA" id="ARBA00023157"/>
    </source>
</evidence>